<dbReference type="EMBL" id="JAQFWQ010000097">
    <property type="protein sequence ID" value="MDA2813957.1"/>
    <property type="molecule type" value="Genomic_DNA"/>
</dbReference>
<gene>
    <name evidence="4" type="ORF">O4J56_25150</name>
</gene>
<dbReference type="InterPro" id="IPR017224">
    <property type="entry name" value="Opine_Oxase_asu/HCN_bsu"/>
</dbReference>
<dbReference type="PIRSF" id="PIRSF037495">
    <property type="entry name" value="Opine_OX_OoxA/HcnB"/>
    <property type="match status" value="1"/>
</dbReference>
<sequence length="468" mass="47254">MTANPSVTIVGAGPAGLAAARAATAAGARVRLIDAEPAPGGQYLRGDALGVQEDGRSAPDLPGEVEHFPDTEVWALEPLSGGGARLHLRTGPADGSAGAGVAAPDDGPRASVDRAVPHHAVRTIDAPVLVLATGAHDRVLPFPGWDLPGVVTAGAAQALAKSQRTAIGNTAVVAGTGPFLLPVARSLHGVGARVAAVLEANAPVSGWLRDPAGTAAGAGKLGELAGHTAALARHRVPYRTRTAVIAAHGDGALEAVTTARLDPDWRPLPGTEHTIAADALCLGFGFTPRLELAIAAGCATTGGFVLVDAAQATSTHGVFAAGEPTGIGGAALAAAEGEVAGTAAARAAGHRVAPPLSALRRVRTGRRFAAALSAAHPVRSGWKEWPKDDTVVCRCEEVPLRDLRAAARSAPGGRAFKLASRAGLGLCQGRICGRNTADLIGLTHDDARRFDRRPIAVPIRLGDLAGDT</sequence>
<protein>
    <submittedName>
        <fullName evidence="4">FAD-dependent oxidoreductase</fullName>
    </submittedName>
</protein>
<proteinExistence type="predicted"/>
<dbReference type="InterPro" id="IPR036188">
    <property type="entry name" value="FAD/NAD-bd_sf"/>
</dbReference>
<dbReference type="RefSeq" id="WP_270689171.1">
    <property type="nucleotide sequence ID" value="NZ_JAQFWQ010000097.1"/>
</dbReference>
<evidence type="ECO:0000259" key="3">
    <source>
        <dbReference type="Pfam" id="PF07992"/>
    </source>
</evidence>
<dbReference type="Gene3D" id="3.50.50.60">
    <property type="entry name" value="FAD/NAD(P)-binding domain"/>
    <property type="match status" value="2"/>
</dbReference>
<dbReference type="PANTHER" id="PTHR42949">
    <property type="entry name" value="ANAEROBIC GLYCEROL-3-PHOSPHATE DEHYDROGENASE SUBUNIT B"/>
    <property type="match status" value="1"/>
</dbReference>
<feature type="compositionally biased region" description="Low complexity" evidence="2">
    <location>
        <begin position="91"/>
        <end position="105"/>
    </location>
</feature>
<dbReference type="PRINTS" id="PR00411">
    <property type="entry name" value="PNDRDTASEI"/>
</dbReference>
<dbReference type="PRINTS" id="PR00368">
    <property type="entry name" value="FADPNR"/>
</dbReference>
<feature type="region of interest" description="Disordered" evidence="2">
    <location>
        <begin position="88"/>
        <end position="107"/>
    </location>
</feature>
<dbReference type="Gene3D" id="3.40.50.720">
    <property type="entry name" value="NAD(P)-binding Rossmann-like Domain"/>
    <property type="match status" value="1"/>
</dbReference>
<name>A0ABT4UCE6_9ACTN</name>
<evidence type="ECO:0000256" key="1">
    <source>
        <dbReference type="ARBA" id="ARBA00023002"/>
    </source>
</evidence>
<reference evidence="4 5" key="1">
    <citation type="submission" date="2023-01" db="EMBL/GenBank/DDBJ databases">
        <title>Draft genome sequence of Nocardiopsis sp. RSe5-2 isolated from halophytes.</title>
        <authorList>
            <person name="Duangmal K."/>
            <person name="Chantavorakit T."/>
        </authorList>
    </citation>
    <scope>NUCLEOTIDE SEQUENCE [LARGE SCALE GENOMIC DNA]</scope>
    <source>
        <strain evidence="4 5">RSe5-2</strain>
    </source>
</reference>
<keyword evidence="1" id="KW-0560">Oxidoreductase</keyword>
<keyword evidence="5" id="KW-1185">Reference proteome</keyword>
<organism evidence="4 5">
    <name type="scientific">Nocardiopsis endophytica</name>
    <dbReference type="NCBI Taxonomy" id="3018445"/>
    <lineage>
        <taxon>Bacteria</taxon>
        <taxon>Bacillati</taxon>
        <taxon>Actinomycetota</taxon>
        <taxon>Actinomycetes</taxon>
        <taxon>Streptosporangiales</taxon>
        <taxon>Nocardiopsidaceae</taxon>
        <taxon>Nocardiopsis</taxon>
    </lineage>
</organism>
<evidence type="ECO:0000256" key="2">
    <source>
        <dbReference type="SAM" id="MobiDB-lite"/>
    </source>
</evidence>
<dbReference type="Proteomes" id="UP001527866">
    <property type="component" value="Unassembled WGS sequence"/>
</dbReference>
<accession>A0ABT4UCE6</accession>
<dbReference type="InterPro" id="IPR041854">
    <property type="entry name" value="BFD-like_2Fe2S-bd_dom_sf"/>
</dbReference>
<dbReference type="InterPro" id="IPR051691">
    <property type="entry name" value="Metab_Enz_Cyan_OpOx_G3PDH"/>
</dbReference>
<dbReference type="Pfam" id="PF07992">
    <property type="entry name" value="Pyr_redox_2"/>
    <property type="match status" value="1"/>
</dbReference>
<evidence type="ECO:0000313" key="4">
    <source>
        <dbReference type="EMBL" id="MDA2813957.1"/>
    </source>
</evidence>
<comment type="caution">
    <text evidence="4">The sequence shown here is derived from an EMBL/GenBank/DDBJ whole genome shotgun (WGS) entry which is preliminary data.</text>
</comment>
<dbReference type="Gene3D" id="1.10.10.1100">
    <property type="entry name" value="BFD-like [2Fe-2S]-binding domain"/>
    <property type="match status" value="1"/>
</dbReference>
<dbReference type="InterPro" id="IPR023753">
    <property type="entry name" value="FAD/NAD-binding_dom"/>
</dbReference>
<dbReference type="SUPFAM" id="SSF51905">
    <property type="entry name" value="FAD/NAD(P)-binding domain"/>
    <property type="match status" value="1"/>
</dbReference>
<dbReference type="PANTHER" id="PTHR42949:SF3">
    <property type="entry name" value="ANAEROBIC GLYCEROL-3-PHOSPHATE DEHYDROGENASE SUBUNIT B"/>
    <property type="match status" value="1"/>
</dbReference>
<evidence type="ECO:0000313" key="5">
    <source>
        <dbReference type="Proteomes" id="UP001527866"/>
    </source>
</evidence>
<feature type="domain" description="FAD/NAD(P)-binding" evidence="3">
    <location>
        <begin position="6"/>
        <end position="335"/>
    </location>
</feature>